<feature type="compositionally biased region" description="Pro residues" evidence="1">
    <location>
        <begin position="432"/>
        <end position="445"/>
    </location>
</feature>
<gene>
    <name evidence="2" type="ORF">HYH03_011126</name>
</gene>
<protein>
    <submittedName>
        <fullName evidence="2">Uncharacterized protein</fullName>
    </submittedName>
</protein>
<feature type="compositionally biased region" description="Low complexity" evidence="1">
    <location>
        <begin position="634"/>
        <end position="643"/>
    </location>
</feature>
<feature type="region of interest" description="Disordered" evidence="1">
    <location>
        <begin position="113"/>
        <end position="133"/>
    </location>
</feature>
<name>A0A835Y3R3_9CHLO</name>
<proteinExistence type="predicted"/>
<reference evidence="2" key="1">
    <citation type="journal article" date="2020" name="bioRxiv">
        <title>Comparative genomics of Chlamydomonas.</title>
        <authorList>
            <person name="Craig R.J."/>
            <person name="Hasan A.R."/>
            <person name="Ness R.W."/>
            <person name="Keightley P.D."/>
        </authorList>
    </citation>
    <scope>NUCLEOTIDE SEQUENCE</scope>
    <source>
        <strain evidence="2">CCAP 11/70</strain>
    </source>
</reference>
<accession>A0A835Y3R3</accession>
<evidence type="ECO:0000313" key="3">
    <source>
        <dbReference type="Proteomes" id="UP000612055"/>
    </source>
</evidence>
<dbReference type="AlphaFoldDB" id="A0A835Y3R3"/>
<organism evidence="2 3">
    <name type="scientific">Edaphochlamys debaryana</name>
    <dbReference type="NCBI Taxonomy" id="47281"/>
    <lineage>
        <taxon>Eukaryota</taxon>
        <taxon>Viridiplantae</taxon>
        <taxon>Chlorophyta</taxon>
        <taxon>core chlorophytes</taxon>
        <taxon>Chlorophyceae</taxon>
        <taxon>CS clade</taxon>
        <taxon>Chlamydomonadales</taxon>
        <taxon>Chlamydomonadales incertae sedis</taxon>
        <taxon>Edaphochlamys</taxon>
    </lineage>
</organism>
<feature type="region of interest" description="Disordered" evidence="1">
    <location>
        <begin position="286"/>
        <end position="323"/>
    </location>
</feature>
<evidence type="ECO:0000256" key="1">
    <source>
        <dbReference type="SAM" id="MobiDB-lite"/>
    </source>
</evidence>
<feature type="compositionally biased region" description="Basic and acidic residues" evidence="1">
    <location>
        <begin position="596"/>
        <end position="609"/>
    </location>
</feature>
<sequence length="712" mass="71048">MGPGQPRFKLLPRPRASAPSYAYGAPPYAAPAITSVAPSRGTPSCSSLVSPLPVAPAEVFWASALEAHAAGADGAADGALLEAPPYARPPTPRRSTLPPFINTDLDRSALEGTSAVEQPPAGARRALGRGWTPPAPLARGMSFRWRVSDGERSFRPGSWAGNEQAGTVVSVTGRAGGGSGDGPAAGGGRYQRQVMTGPAAAAGSGSASALPKLPTRRLPALSSLYGLGTGSGAQAGDGQTSDVRERVDFRSDGHGSLAPSPAAATRPLRGPPSRADAFRHEATNSFGRTDCRTDGAQQTKRRGLSVDVASPPAQPPGMGGAAVSCTASGPGGGCLQRQRSMGEACEEPAAVLSPRRLQVLASRRWRGPPSRRVAPLPAPSGASFSALSSPFPTHAAPPSPSASTPRGGGTPDLASPVGWATRRAEAAGPASPKSPPPWLPPPSPRSPSVRVPPLALGALRDPSATPGHDAALPSPLSPPPLLTLRRDAGCQNEPPGLGSPSGGPSGGLGRAPSQGGPDDRPRMRRGSVPRAAARLFGARPPPQLACTAPYGTAGGAGAGGGVSPWSAAASPLFSPGEGDGEGDEDRGGEGGEESGEDGHRGEEEGERRGGLLGPKGCGGLSGSAGRWGSGGGAASLFASAGPVGPRGFGGGSFRGGGGGELEGAASRSTGQDRGDTGFVPERLPLSLLGQHRLSIGDLGRGGSCRTLPPPRG</sequence>
<dbReference type="Proteomes" id="UP000612055">
    <property type="component" value="Unassembled WGS sequence"/>
</dbReference>
<feature type="region of interest" description="Disordered" evidence="1">
    <location>
        <begin position="362"/>
        <end position="712"/>
    </location>
</feature>
<feature type="compositionally biased region" description="Gly residues" evidence="1">
    <location>
        <begin position="499"/>
        <end position="509"/>
    </location>
</feature>
<feature type="compositionally biased region" description="Gly residues" evidence="1">
    <location>
        <begin position="610"/>
        <end position="633"/>
    </location>
</feature>
<feature type="region of interest" description="Disordered" evidence="1">
    <location>
        <begin position="250"/>
        <end position="274"/>
    </location>
</feature>
<comment type="caution">
    <text evidence="2">The sequence shown here is derived from an EMBL/GenBank/DDBJ whole genome shotgun (WGS) entry which is preliminary data.</text>
</comment>
<feature type="compositionally biased region" description="Gly residues" evidence="1">
    <location>
        <begin position="644"/>
        <end position="661"/>
    </location>
</feature>
<keyword evidence="3" id="KW-1185">Reference proteome</keyword>
<feature type="compositionally biased region" description="Gly residues" evidence="1">
    <location>
        <begin position="552"/>
        <end position="562"/>
    </location>
</feature>
<dbReference type="EMBL" id="JAEHOE010000061">
    <property type="protein sequence ID" value="KAG2490504.1"/>
    <property type="molecule type" value="Genomic_DNA"/>
</dbReference>
<evidence type="ECO:0000313" key="2">
    <source>
        <dbReference type="EMBL" id="KAG2490504.1"/>
    </source>
</evidence>
<feature type="compositionally biased region" description="Low complexity" evidence="1">
    <location>
        <begin position="446"/>
        <end position="455"/>
    </location>
</feature>
<feature type="compositionally biased region" description="Acidic residues" evidence="1">
    <location>
        <begin position="578"/>
        <end position="595"/>
    </location>
</feature>
<feature type="region of interest" description="Disordered" evidence="1">
    <location>
        <begin position="80"/>
        <end position="100"/>
    </location>
</feature>